<dbReference type="EMBL" id="JAALLZ010000006">
    <property type="protein sequence ID" value="NGU31196.1"/>
    <property type="molecule type" value="Genomic_DNA"/>
</dbReference>
<evidence type="ECO:0000256" key="1">
    <source>
        <dbReference type="SAM" id="Coils"/>
    </source>
</evidence>
<feature type="coiled-coil region" evidence="1">
    <location>
        <begin position="117"/>
        <end position="144"/>
    </location>
</feature>
<sequence length="146" mass="17188">MDNKEINTKDLLGIDLGFENCEGMFVPVEALDNLYIKDGEINTYINLNEKIEYGGFYDDLTPLQRIKKYNDITSVNLIYKDNDMEYEIVRYNAWEQENRYQTSELISWNKLHLEISKDVLKRKIQSIKDKAAQLLQQVEELELSIA</sequence>
<proteinExistence type="predicted"/>
<protein>
    <submittedName>
        <fullName evidence="2">Uncharacterized protein</fullName>
    </submittedName>
</protein>
<keyword evidence="1" id="KW-0175">Coiled coil</keyword>
<reference evidence="2 3" key="1">
    <citation type="submission" date="2020-02" db="EMBL/GenBank/DDBJ databases">
        <title>Genomic Insights into the Phylogeny and Genetic Plasticity of the Human and Animal Enteric Pathogen Clostridium perfringens.</title>
        <authorList>
            <person name="Feng Y."/>
            <person name="Hu Y."/>
        </authorList>
    </citation>
    <scope>NUCLEOTIDE SEQUENCE [LARGE SCALE GENOMIC DNA]</scope>
    <source>
        <strain evidence="2 3">CP-40</strain>
    </source>
</reference>
<dbReference type="RefSeq" id="WP_164801157.1">
    <property type="nucleotide sequence ID" value="NZ_JAALLZ010000006.1"/>
</dbReference>
<gene>
    <name evidence="2" type="ORF">G6Z34_13990</name>
</gene>
<dbReference type="Proteomes" id="UP000481454">
    <property type="component" value="Unassembled WGS sequence"/>
</dbReference>
<evidence type="ECO:0000313" key="2">
    <source>
        <dbReference type="EMBL" id="NGU31196.1"/>
    </source>
</evidence>
<comment type="caution">
    <text evidence="2">The sequence shown here is derived from an EMBL/GenBank/DDBJ whole genome shotgun (WGS) entry which is preliminary data.</text>
</comment>
<name>A0AAP6WRJ1_CLOPF</name>
<evidence type="ECO:0000313" key="3">
    <source>
        <dbReference type="Proteomes" id="UP000481454"/>
    </source>
</evidence>
<accession>A0AAP6WRJ1</accession>
<organism evidence="2 3">
    <name type="scientific">Clostridium perfringens</name>
    <dbReference type="NCBI Taxonomy" id="1502"/>
    <lineage>
        <taxon>Bacteria</taxon>
        <taxon>Bacillati</taxon>
        <taxon>Bacillota</taxon>
        <taxon>Clostridia</taxon>
        <taxon>Eubacteriales</taxon>
        <taxon>Clostridiaceae</taxon>
        <taxon>Clostridium</taxon>
    </lineage>
</organism>
<dbReference type="AlphaFoldDB" id="A0AAP6WRJ1"/>